<evidence type="ECO:0000313" key="4">
    <source>
        <dbReference type="Proteomes" id="UP000321621"/>
    </source>
</evidence>
<dbReference type="EMBL" id="QXFI01000033">
    <property type="protein sequence ID" value="RIV42951.1"/>
    <property type="molecule type" value="Genomic_DNA"/>
</dbReference>
<evidence type="ECO:0000313" key="2">
    <source>
        <dbReference type="EMBL" id="TXJ92149.1"/>
    </source>
</evidence>
<dbReference type="RefSeq" id="WP_119648436.1">
    <property type="nucleotide sequence ID" value="NZ_QXFI01000033.1"/>
</dbReference>
<proteinExistence type="predicted"/>
<name>A0A3A1NE53_9FLAO</name>
<gene>
    <name evidence="1" type="ORF">D2V05_15175</name>
    <name evidence="2" type="ORF">FQ017_15040</name>
</gene>
<evidence type="ECO:0000313" key="1">
    <source>
        <dbReference type="EMBL" id="RIV42951.1"/>
    </source>
</evidence>
<evidence type="ECO:0000313" key="3">
    <source>
        <dbReference type="Proteomes" id="UP000266691"/>
    </source>
</evidence>
<reference evidence="2 4" key="2">
    <citation type="submission" date="2019-07" db="EMBL/GenBank/DDBJ databases">
        <title>Draft genome of two Muricauda strains isolated from deep sea.</title>
        <authorList>
            <person name="Sun C."/>
        </authorList>
    </citation>
    <scope>NUCLEOTIDE SEQUENCE [LARGE SCALE GENOMIC DNA]</scope>
    <source>
        <strain evidence="2 4">72</strain>
    </source>
</reference>
<keyword evidence="4" id="KW-1185">Reference proteome</keyword>
<protein>
    <submittedName>
        <fullName evidence="1">Uncharacterized protein</fullName>
    </submittedName>
</protein>
<reference evidence="1 3" key="1">
    <citation type="submission" date="2018-08" db="EMBL/GenBank/DDBJ databases">
        <title>Proposal of Muricauda 72 sp.nov. and Muricauda NH166 sp.nov., isolated from seawater.</title>
        <authorList>
            <person name="Cheng H."/>
            <person name="Wu Y.-H."/>
            <person name="Guo L.-L."/>
            <person name="Xu X.-W."/>
        </authorList>
    </citation>
    <scope>NUCLEOTIDE SEQUENCE [LARGE SCALE GENOMIC DNA]</scope>
    <source>
        <strain evidence="1 3">72</strain>
    </source>
</reference>
<comment type="caution">
    <text evidence="1">The sequence shown here is derived from an EMBL/GenBank/DDBJ whole genome shotgun (WGS) entry which is preliminary data.</text>
</comment>
<dbReference type="AlphaFoldDB" id="A0A3A1NE53"/>
<dbReference type="Proteomes" id="UP000321621">
    <property type="component" value="Unassembled WGS sequence"/>
</dbReference>
<dbReference type="Proteomes" id="UP000266691">
    <property type="component" value="Unassembled WGS sequence"/>
</dbReference>
<dbReference type="EMBL" id="VNWK01000033">
    <property type="protein sequence ID" value="TXJ92149.1"/>
    <property type="molecule type" value="Genomic_DNA"/>
</dbReference>
<organism evidence="1 3">
    <name type="scientific">Flagellimonas pelagia</name>
    <dbReference type="NCBI Taxonomy" id="2306998"/>
    <lineage>
        <taxon>Bacteria</taxon>
        <taxon>Pseudomonadati</taxon>
        <taxon>Bacteroidota</taxon>
        <taxon>Flavobacteriia</taxon>
        <taxon>Flavobacteriales</taxon>
        <taxon>Flavobacteriaceae</taxon>
        <taxon>Flagellimonas</taxon>
    </lineage>
</organism>
<accession>A0A3A1NE53</accession>
<sequence>MSNKGITFQNTVDFLEGEIFVEEHVEERKKDASQGNVDANYEKVDVEFFVGRDQIQKEEYNLTHHDFISGGFKVEESWTNKISYQAKVIEIGLDYVICECLVDKEGREFEVREFGKVLFKHLEGLKENTPVMLVYKERPGSMRFDVYNGEYLVDMKLFELNDLYAGLENSELTKPIK</sequence>
<dbReference type="OrthoDB" id="1274379at2"/>